<keyword evidence="1" id="KW-1133">Transmembrane helix</keyword>
<feature type="transmembrane region" description="Helical" evidence="1">
    <location>
        <begin position="289"/>
        <end position="309"/>
    </location>
</feature>
<organism evidence="2 3">
    <name type="scientific">Saltatorellus ferox</name>
    <dbReference type="NCBI Taxonomy" id="2528018"/>
    <lineage>
        <taxon>Bacteria</taxon>
        <taxon>Pseudomonadati</taxon>
        <taxon>Planctomycetota</taxon>
        <taxon>Planctomycetia</taxon>
        <taxon>Planctomycetia incertae sedis</taxon>
        <taxon>Saltatorellus</taxon>
    </lineage>
</organism>
<feature type="transmembrane region" description="Helical" evidence="1">
    <location>
        <begin position="132"/>
        <end position="153"/>
    </location>
</feature>
<proteinExistence type="predicted"/>
<name>A0A518EP69_9BACT</name>
<dbReference type="Proteomes" id="UP000320390">
    <property type="component" value="Chromosome"/>
</dbReference>
<accession>A0A518EP69</accession>
<dbReference type="AlphaFoldDB" id="A0A518EP69"/>
<sequence>MTWKPSNAELAAVWLATQDLVRRGKLQFNPSRQHGSKIPASARDLVNETNQRGLDLMREGSCVYPPTHVLDLLATERGVDRSSLFSDAEIEAELAEIARVDALIAEASANDRPLAEAALRSVMGAKDRWRPLLEAGIAFALVLPSLAFVLVLLERYRAHARILLGVLLLGFGLTALELFRGVLNPARFFRSAEVLRAAKGLSRPSKRGVVYHVALDVAFFFALFVATAAAYDAVDPTAFLTEGRAPGVIGWLLYGLDNLVRTVGLDVAEVFGLSISPITHADAFLPQSLVFSFRTLFSVFGIALIVEAAKRYGSR</sequence>
<evidence type="ECO:0000313" key="3">
    <source>
        <dbReference type="Proteomes" id="UP000320390"/>
    </source>
</evidence>
<keyword evidence="3" id="KW-1185">Reference proteome</keyword>
<feature type="transmembrane region" description="Helical" evidence="1">
    <location>
        <begin position="159"/>
        <end position="179"/>
    </location>
</feature>
<keyword evidence="1" id="KW-0472">Membrane</keyword>
<dbReference type="EMBL" id="CP036434">
    <property type="protein sequence ID" value="QDV05880.1"/>
    <property type="molecule type" value="Genomic_DNA"/>
</dbReference>
<reference evidence="2 3" key="1">
    <citation type="submission" date="2019-02" db="EMBL/GenBank/DDBJ databases">
        <title>Deep-cultivation of Planctomycetes and their phenomic and genomic characterization uncovers novel biology.</title>
        <authorList>
            <person name="Wiegand S."/>
            <person name="Jogler M."/>
            <person name="Boedeker C."/>
            <person name="Pinto D."/>
            <person name="Vollmers J."/>
            <person name="Rivas-Marin E."/>
            <person name="Kohn T."/>
            <person name="Peeters S.H."/>
            <person name="Heuer A."/>
            <person name="Rast P."/>
            <person name="Oberbeckmann S."/>
            <person name="Bunk B."/>
            <person name="Jeske O."/>
            <person name="Meyerdierks A."/>
            <person name="Storesund J.E."/>
            <person name="Kallscheuer N."/>
            <person name="Luecker S."/>
            <person name="Lage O.M."/>
            <person name="Pohl T."/>
            <person name="Merkel B.J."/>
            <person name="Hornburger P."/>
            <person name="Mueller R.-W."/>
            <person name="Bruemmer F."/>
            <person name="Labrenz M."/>
            <person name="Spormann A.M."/>
            <person name="Op den Camp H."/>
            <person name="Overmann J."/>
            <person name="Amann R."/>
            <person name="Jetten M.S.M."/>
            <person name="Mascher T."/>
            <person name="Medema M.H."/>
            <person name="Devos D.P."/>
            <person name="Kaster A.-K."/>
            <person name="Ovreas L."/>
            <person name="Rohde M."/>
            <person name="Galperin M.Y."/>
            <person name="Jogler C."/>
        </authorList>
    </citation>
    <scope>NUCLEOTIDE SEQUENCE [LARGE SCALE GENOMIC DNA]</scope>
    <source>
        <strain evidence="2 3">Poly30</strain>
    </source>
</reference>
<keyword evidence="1" id="KW-0812">Transmembrane</keyword>
<gene>
    <name evidence="2" type="ORF">Poly30_13830</name>
</gene>
<evidence type="ECO:0000256" key="1">
    <source>
        <dbReference type="SAM" id="Phobius"/>
    </source>
</evidence>
<protein>
    <submittedName>
        <fullName evidence="2">Uncharacterized protein</fullName>
    </submittedName>
</protein>
<dbReference type="RefSeq" id="WP_145195560.1">
    <property type="nucleotide sequence ID" value="NZ_CP036434.1"/>
</dbReference>
<feature type="transmembrane region" description="Helical" evidence="1">
    <location>
        <begin position="209"/>
        <end position="231"/>
    </location>
</feature>
<evidence type="ECO:0000313" key="2">
    <source>
        <dbReference type="EMBL" id="QDV05880.1"/>
    </source>
</evidence>